<evidence type="ECO:0000313" key="12">
    <source>
        <dbReference type="Proteomes" id="UP000050864"/>
    </source>
</evidence>
<dbReference type="Gene3D" id="1.10.8.60">
    <property type="match status" value="1"/>
</dbReference>
<dbReference type="PANTHER" id="PTHR34388:SF1">
    <property type="entry name" value="DNA POLYMERASE III SUBUNIT DELTA"/>
    <property type="match status" value="1"/>
</dbReference>
<dbReference type="PATRIC" id="fig|405444.3.peg.3764"/>
<protein>
    <recommendedName>
        <fullName evidence="2 9">DNA polymerase III subunit delta</fullName>
        <ecNumber evidence="1 9">2.7.7.7</ecNumber>
    </recommendedName>
</protein>
<dbReference type="InterPro" id="IPR005790">
    <property type="entry name" value="DNA_polIII_delta"/>
</dbReference>
<dbReference type="OrthoDB" id="9770982at2"/>
<dbReference type="Gene3D" id="3.40.50.300">
    <property type="entry name" value="P-loop containing nucleotide triphosphate hydrolases"/>
    <property type="match status" value="1"/>
</dbReference>
<accession>A0A0R0C7K1</accession>
<evidence type="ECO:0000256" key="5">
    <source>
        <dbReference type="ARBA" id="ARBA00022705"/>
    </source>
</evidence>
<name>A0A0R0C7K1_9GAMM</name>
<keyword evidence="6" id="KW-0239">DNA-directed DNA polymerase</keyword>
<evidence type="ECO:0000259" key="10">
    <source>
        <dbReference type="Pfam" id="PF06144"/>
    </source>
</evidence>
<dbReference type="NCBIfam" id="TIGR01128">
    <property type="entry name" value="holA"/>
    <property type="match status" value="1"/>
</dbReference>
<evidence type="ECO:0000256" key="7">
    <source>
        <dbReference type="ARBA" id="ARBA00034754"/>
    </source>
</evidence>
<dbReference type="PANTHER" id="PTHR34388">
    <property type="entry name" value="DNA POLYMERASE III SUBUNIT DELTA"/>
    <property type="match status" value="1"/>
</dbReference>
<dbReference type="AlphaFoldDB" id="A0A0R0C7K1"/>
<dbReference type="InterPro" id="IPR008921">
    <property type="entry name" value="DNA_pol3_clamp-load_cplx_C"/>
</dbReference>
<keyword evidence="3" id="KW-0808">Transferase</keyword>
<dbReference type="SUPFAM" id="SSF52540">
    <property type="entry name" value="P-loop containing nucleoside triphosphate hydrolases"/>
    <property type="match status" value="1"/>
</dbReference>
<dbReference type="Gene3D" id="1.20.272.10">
    <property type="match status" value="1"/>
</dbReference>
<keyword evidence="4" id="KW-0548">Nucleotidyltransferase</keyword>
<dbReference type="InterPro" id="IPR010372">
    <property type="entry name" value="DNA_pol3_delta_N"/>
</dbReference>
<dbReference type="RefSeq" id="WP_057632619.1">
    <property type="nucleotide sequence ID" value="NZ_LDJI01000009.1"/>
</dbReference>
<evidence type="ECO:0000256" key="8">
    <source>
        <dbReference type="ARBA" id="ARBA00049244"/>
    </source>
</evidence>
<dbReference type="EMBL" id="LDJI01000009">
    <property type="protein sequence ID" value="KRG65211.1"/>
    <property type="molecule type" value="Genomic_DNA"/>
</dbReference>
<comment type="caution">
    <text evidence="11">The sequence shown here is derived from an EMBL/GenBank/DDBJ whole genome shotgun (WGS) entry which is preliminary data.</text>
</comment>
<dbReference type="STRING" id="405444.ABB26_05265"/>
<dbReference type="InterPro" id="IPR027417">
    <property type="entry name" value="P-loop_NTPase"/>
</dbReference>
<dbReference type="Pfam" id="PF06144">
    <property type="entry name" value="DNA_pol3_delta"/>
    <property type="match status" value="1"/>
</dbReference>
<feature type="domain" description="DNA polymerase III delta N-terminal" evidence="10">
    <location>
        <begin position="21"/>
        <end position="127"/>
    </location>
</feature>
<dbReference type="GO" id="GO:0006261">
    <property type="term" value="P:DNA-templated DNA replication"/>
    <property type="evidence" value="ECO:0007669"/>
    <property type="project" value="TreeGrafter"/>
</dbReference>
<comment type="similarity">
    <text evidence="7">Belongs to the DNA polymerase HolA subunit family.</text>
</comment>
<dbReference type="SUPFAM" id="SSF48019">
    <property type="entry name" value="post-AAA+ oligomerization domain-like"/>
    <property type="match status" value="1"/>
</dbReference>
<evidence type="ECO:0000256" key="2">
    <source>
        <dbReference type="ARBA" id="ARBA00017703"/>
    </source>
</evidence>
<keyword evidence="5" id="KW-0235">DNA replication</keyword>
<evidence type="ECO:0000256" key="3">
    <source>
        <dbReference type="ARBA" id="ARBA00022679"/>
    </source>
</evidence>
<evidence type="ECO:0000313" key="11">
    <source>
        <dbReference type="EMBL" id="KRG65211.1"/>
    </source>
</evidence>
<dbReference type="CDD" id="cd18138">
    <property type="entry name" value="HLD_clamp_pol_III_delta"/>
    <property type="match status" value="1"/>
</dbReference>
<keyword evidence="12" id="KW-1185">Reference proteome</keyword>
<evidence type="ECO:0000256" key="4">
    <source>
        <dbReference type="ARBA" id="ARBA00022695"/>
    </source>
</evidence>
<evidence type="ECO:0000256" key="9">
    <source>
        <dbReference type="NCBIfam" id="TIGR01128"/>
    </source>
</evidence>
<proteinExistence type="inferred from homology"/>
<reference evidence="11 12" key="1">
    <citation type="submission" date="2015-05" db="EMBL/GenBank/DDBJ databases">
        <title>Genome sequencing and analysis of members of genus Stenotrophomonas.</title>
        <authorList>
            <person name="Patil P.P."/>
            <person name="Midha S."/>
            <person name="Patil P.B."/>
        </authorList>
    </citation>
    <scope>NUCLEOTIDE SEQUENCE [LARGE SCALE GENOMIC DNA]</scope>
    <source>
        <strain evidence="11 12">DSM 18929</strain>
    </source>
</reference>
<organism evidence="11 12">
    <name type="scientific">Stenotrophomonas humi</name>
    <dbReference type="NCBI Taxonomy" id="405444"/>
    <lineage>
        <taxon>Bacteria</taxon>
        <taxon>Pseudomonadati</taxon>
        <taxon>Pseudomonadota</taxon>
        <taxon>Gammaproteobacteria</taxon>
        <taxon>Lysobacterales</taxon>
        <taxon>Lysobacteraceae</taxon>
        <taxon>Stenotrophomonas</taxon>
    </lineage>
</organism>
<dbReference type="GO" id="GO:0003677">
    <property type="term" value="F:DNA binding"/>
    <property type="evidence" value="ECO:0007669"/>
    <property type="project" value="InterPro"/>
</dbReference>
<evidence type="ECO:0000256" key="6">
    <source>
        <dbReference type="ARBA" id="ARBA00022932"/>
    </source>
</evidence>
<sequence>MELRPEQLVTQAASSALAPVYLIAGPELLRVIEAADAVRAKARAEGIGEREVFDADGRDFDWSQLSSSFNAPSLFSARRLVEVRLPSGKPGKEGAEVISDFCARPPPDVVLLITAGEWSKAHQGKWAEAVSKAGVLSVAWAIKPHELGDWIERRLRAKGLRADPAAVQRLSERVEGNLLAAAQEIDKLALLADGQPLDVAKMESLVADAARYDVFRLNEAAFSGQPQAVLRMLAGLRGEGEAVAALMPMVIRELLLTAGLARVQAAGGNLAGEMKAKGIWESRQAPFKRALQRHPDPRRWERFVAEASQVDRMAKGRADGDPWLALERLLVALAEARAVRLLARGVR</sequence>
<dbReference type="GO" id="GO:0003887">
    <property type="term" value="F:DNA-directed DNA polymerase activity"/>
    <property type="evidence" value="ECO:0007669"/>
    <property type="project" value="UniProtKB-UniRule"/>
</dbReference>
<dbReference type="Proteomes" id="UP000050864">
    <property type="component" value="Unassembled WGS sequence"/>
</dbReference>
<comment type="catalytic activity">
    <reaction evidence="8">
        <text>DNA(n) + a 2'-deoxyribonucleoside 5'-triphosphate = DNA(n+1) + diphosphate</text>
        <dbReference type="Rhea" id="RHEA:22508"/>
        <dbReference type="Rhea" id="RHEA-COMP:17339"/>
        <dbReference type="Rhea" id="RHEA-COMP:17340"/>
        <dbReference type="ChEBI" id="CHEBI:33019"/>
        <dbReference type="ChEBI" id="CHEBI:61560"/>
        <dbReference type="ChEBI" id="CHEBI:173112"/>
        <dbReference type="EC" id="2.7.7.7"/>
    </reaction>
</comment>
<dbReference type="GO" id="GO:0009360">
    <property type="term" value="C:DNA polymerase III complex"/>
    <property type="evidence" value="ECO:0007669"/>
    <property type="project" value="UniProtKB-UniRule"/>
</dbReference>
<gene>
    <name evidence="11" type="ORF">ABB26_05265</name>
</gene>
<dbReference type="EC" id="2.7.7.7" evidence="1 9"/>
<evidence type="ECO:0000256" key="1">
    <source>
        <dbReference type="ARBA" id="ARBA00012417"/>
    </source>
</evidence>